<dbReference type="InterPro" id="IPR039353">
    <property type="entry name" value="TF_Adf1"/>
</dbReference>
<sequence length="272" mass="31481">MLDVDKLKLIECYKSRTVLWKTNHPEYHSQKSRDEALKEIVEDFENKYSQEVIKKEFKNLRDTWVKIRRRRDKEREDTKRTGQPARAITWHFWEPLGFLNEVSVSSKRYFADRHNDSIKDNFSHLSNDFSNDNFNLLHLVSSSRSIKDTDSSNASFVYNSDSAYNSPEPKKARTSEDICKKEFSPESPYESSNDLSAITNIRSNVSTPSITTAMASLAGPSNSSIHHVSNLVTSILSQIYEKDPKSADEFCSEMLKNAYNKLIEVKYNRKND</sequence>
<accession>A0A0N4ZJA8</accession>
<organism evidence="2 3">
    <name type="scientific">Parastrongyloides trichosuri</name>
    <name type="common">Possum-specific nematode worm</name>
    <dbReference type="NCBI Taxonomy" id="131310"/>
    <lineage>
        <taxon>Eukaryota</taxon>
        <taxon>Metazoa</taxon>
        <taxon>Ecdysozoa</taxon>
        <taxon>Nematoda</taxon>
        <taxon>Chromadorea</taxon>
        <taxon>Rhabditida</taxon>
        <taxon>Tylenchina</taxon>
        <taxon>Panagrolaimomorpha</taxon>
        <taxon>Strongyloidoidea</taxon>
        <taxon>Strongyloididae</taxon>
        <taxon>Parastrongyloides</taxon>
    </lineage>
</organism>
<protein>
    <submittedName>
        <fullName evidence="3">MADF domain-containing protein</fullName>
    </submittedName>
</protein>
<dbReference type="PANTHER" id="PTHR12243">
    <property type="entry name" value="MADF DOMAIN TRANSCRIPTION FACTOR"/>
    <property type="match status" value="1"/>
</dbReference>
<dbReference type="InterPro" id="IPR006578">
    <property type="entry name" value="MADF-dom"/>
</dbReference>
<feature type="domain" description="MADF" evidence="1">
    <location>
        <begin position="8"/>
        <end position="104"/>
    </location>
</feature>
<dbReference type="PANTHER" id="PTHR12243:SF67">
    <property type="entry name" value="COREPRESSOR OF PANGOLIN, ISOFORM A-RELATED"/>
    <property type="match status" value="1"/>
</dbReference>
<evidence type="ECO:0000259" key="1">
    <source>
        <dbReference type="PROSITE" id="PS51029"/>
    </source>
</evidence>
<dbReference type="GO" id="GO:0005634">
    <property type="term" value="C:nucleus"/>
    <property type="evidence" value="ECO:0007669"/>
    <property type="project" value="TreeGrafter"/>
</dbReference>
<evidence type="ECO:0000313" key="2">
    <source>
        <dbReference type="Proteomes" id="UP000038045"/>
    </source>
</evidence>
<dbReference type="GO" id="GO:0005667">
    <property type="term" value="C:transcription regulator complex"/>
    <property type="evidence" value="ECO:0007669"/>
    <property type="project" value="TreeGrafter"/>
</dbReference>
<evidence type="ECO:0000313" key="3">
    <source>
        <dbReference type="WBParaSite" id="PTRK_0000801200.1"/>
    </source>
</evidence>
<dbReference type="AlphaFoldDB" id="A0A0N4ZJA8"/>
<dbReference type="PROSITE" id="PS51029">
    <property type="entry name" value="MADF"/>
    <property type="match status" value="1"/>
</dbReference>
<dbReference type="Proteomes" id="UP000038045">
    <property type="component" value="Unplaced"/>
</dbReference>
<dbReference type="Pfam" id="PF10545">
    <property type="entry name" value="MADF_DNA_bdg"/>
    <property type="match status" value="1"/>
</dbReference>
<dbReference type="SMART" id="SM00595">
    <property type="entry name" value="MADF"/>
    <property type="match status" value="1"/>
</dbReference>
<keyword evidence="2" id="KW-1185">Reference proteome</keyword>
<reference evidence="3" key="1">
    <citation type="submission" date="2017-02" db="UniProtKB">
        <authorList>
            <consortium name="WormBaseParasite"/>
        </authorList>
    </citation>
    <scope>IDENTIFICATION</scope>
</reference>
<name>A0A0N4ZJA8_PARTI</name>
<proteinExistence type="predicted"/>
<dbReference type="WBParaSite" id="PTRK_0000801200.1">
    <property type="protein sequence ID" value="PTRK_0000801200.1"/>
    <property type="gene ID" value="PTRK_0000801200"/>
</dbReference>
<dbReference type="GO" id="GO:0006357">
    <property type="term" value="P:regulation of transcription by RNA polymerase II"/>
    <property type="evidence" value="ECO:0007669"/>
    <property type="project" value="TreeGrafter"/>
</dbReference>